<reference evidence="1 2" key="1">
    <citation type="submission" date="2015-01" db="EMBL/GenBank/DDBJ databases">
        <title>Evolution of Trichinella species and genotypes.</title>
        <authorList>
            <person name="Korhonen P.K."/>
            <person name="Edoardo P."/>
            <person name="Giuseppe L.R."/>
            <person name="Gasser R.B."/>
        </authorList>
    </citation>
    <scope>NUCLEOTIDE SEQUENCE [LARGE SCALE GENOMIC DNA]</scope>
    <source>
        <strain evidence="1">ISS120</strain>
    </source>
</reference>
<dbReference type="Proteomes" id="UP000054653">
    <property type="component" value="Unassembled WGS sequence"/>
</dbReference>
<proteinExistence type="predicted"/>
<dbReference type="AlphaFoldDB" id="A0A0V1D434"/>
<sequence>MMILPLSVQLTVGAQGIGVERTPFLPNAVLSSAHVTAFEENCSYRLLGHGPSIFEPLLTVNGSIEMLISNSVLKEYIRCIQFVIGRGLAESCQNEDLDDCDNKASFIAVEAAIILFENALQLDLDNNQIWKCIAQFI</sequence>
<evidence type="ECO:0000313" key="1">
    <source>
        <dbReference type="EMBL" id="KRY56287.1"/>
    </source>
</evidence>
<protein>
    <submittedName>
        <fullName evidence="1">Uncharacterized protein</fullName>
    </submittedName>
</protein>
<comment type="caution">
    <text evidence="1">The sequence shown here is derived from an EMBL/GenBank/DDBJ whole genome shotgun (WGS) entry which is preliminary data.</text>
</comment>
<gene>
    <name evidence="1" type="ORF">T03_13880</name>
</gene>
<evidence type="ECO:0000313" key="2">
    <source>
        <dbReference type="Proteomes" id="UP000054653"/>
    </source>
</evidence>
<keyword evidence="2" id="KW-1185">Reference proteome</keyword>
<dbReference type="EMBL" id="JYDI01000044">
    <property type="protein sequence ID" value="KRY56287.1"/>
    <property type="molecule type" value="Genomic_DNA"/>
</dbReference>
<name>A0A0V1D434_TRIBR</name>
<accession>A0A0V1D434</accession>
<organism evidence="1 2">
    <name type="scientific">Trichinella britovi</name>
    <name type="common">Parasitic roundworm</name>
    <dbReference type="NCBI Taxonomy" id="45882"/>
    <lineage>
        <taxon>Eukaryota</taxon>
        <taxon>Metazoa</taxon>
        <taxon>Ecdysozoa</taxon>
        <taxon>Nematoda</taxon>
        <taxon>Enoplea</taxon>
        <taxon>Dorylaimia</taxon>
        <taxon>Trichinellida</taxon>
        <taxon>Trichinellidae</taxon>
        <taxon>Trichinella</taxon>
    </lineage>
</organism>